<dbReference type="AlphaFoldDB" id="A0A445JUS2"/>
<dbReference type="PANTHER" id="PTHR46932:SF12">
    <property type="entry name" value="HEAVY METAL-ASSOCIATED ISOPRENYLATED PLANT PROTEIN 47"/>
    <property type="match status" value="1"/>
</dbReference>
<dbReference type="SMR" id="A0A445JUS2"/>
<dbReference type="Gene3D" id="3.30.70.100">
    <property type="match status" value="1"/>
</dbReference>
<name>A0A445JUS2_GLYSO</name>
<dbReference type="Gramene" id="XM_028384657.1">
    <property type="protein sequence ID" value="XP_028240458.1"/>
    <property type="gene ID" value="LOC114419059"/>
</dbReference>
<sequence length="141" mass="15867">MKLYLNSDHGYILSKYLFVQQKIVLQMQLDSDKSRSKALKIAAQEIGVSSVALEGDNKDKLTVTGDVDAVHLGRVLRKKFQCVTLVSVEEVKKKDDNKCKIEIEDDKGCYYYTPYCAPPPCGPSPYCHPVYDSYDSTCSIM</sequence>
<evidence type="ECO:0000313" key="2">
    <source>
        <dbReference type="Proteomes" id="UP000289340"/>
    </source>
</evidence>
<dbReference type="EMBL" id="QZWG01000007">
    <property type="protein sequence ID" value="RZC02231.1"/>
    <property type="molecule type" value="Genomic_DNA"/>
</dbReference>
<keyword evidence="2" id="KW-1185">Reference proteome</keyword>
<dbReference type="Proteomes" id="UP000289340">
    <property type="component" value="Chromosome 7"/>
</dbReference>
<protein>
    <submittedName>
        <fullName evidence="1">Heavy metal-associated isoprenylated plant protein 47 isoform B</fullName>
    </submittedName>
</protein>
<comment type="caution">
    <text evidence="1">The sequence shown here is derived from an EMBL/GenBank/DDBJ whole genome shotgun (WGS) entry which is preliminary data.</text>
</comment>
<accession>A0A445JUS2</accession>
<organism evidence="1 2">
    <name type="scientific">Glycine soja</name>
    <name type="common">Wild soybean</name>
    <dbReference type="NCBI Taxonomy" id="3848"/>
    <lineage>
        <taxon>Eukaryota</taxon>
        <taxon>Viridiplantae</taxon>
        <taxon>Streptophyta</taxon>
        <taxon>Embryophyta</taxon>
        <taxon>Tracheophyta</taxon>
        <taxon>Spermatophyta</taxon>
        <taxon>Magnoliopsida</taxon>
        <taxon>eudicotyledons</taxon>
        <taxon>Gunneridae</taxon>
        <taxon>Pentapetalae</taxon>
        <taxon>rosids</taxon>
        <taxon>fabids</taxon>
        <taxon>Fabales</taxon>
        <taxon>Fabaceae</taxon>
        <taxon>Papilionoideae</taxon>
        <taxon>50 kb inversion clade</taxon>
        <taxon>NPAAA clade</taxon>
        <taxon>indigoferoid/millettioid clade</taxon>
        <taxon>Phaseoleae</taxon>
        <taxon>Glycine</taxon>
        <taxon>Glycine subgen. Soja</taxon>
    </lineage>
</organism>
<dbReference type="InterPro" id="IPR042885">
    <property type="entry name" value="HIPP47/16"/>
</dbReference>
<evidence type="ECO:0000313" key="1">
    <source>
        <dbReference type="EMBL" id="RZC02231.1"/>
    </source>
</evidence>
<reference evidence="1 2" key="1">
    <citation type="submission" date="2018-09" db="EMBL/GenBank/DDBJ databases">
        <title>A high-quality reference genome of wild soybean provides a powerful tool to mine soybean genomes.</title>
        <authorList>
            <person name="Xie M."/>
            <person name="Chung C.Y.L."/>
            <person name="Li M.-W."/>
            <person name="Wong F.-L."/>
            <person name="Chan T.-F."/>
            <person name="Lam H.-M."/>
        </authorList>
    </citation>
    <scope>NUCLEOTIDE SEQUENCE [LARGE SCALE GENOMIC DNA]</scope>
    <source>
        <strain evidence="2">cv. W05</strain>
        <tissue evidence="1">Hypocotyl of etiolated seedlings</tissue>
    </source>
</reference>
<gene>
    <name evidence="1" type="ORF">D0Y65_017398</name>
</gene>
<proteinExistence type="predicted"/>
<dbReference type="PANTHER" id="PTHR46932">
    <property type="entry name" value="HEAVY METAL-ASSOCIATED ISOPRENYLATED PLANT PROTEIN 47"/>
    <property type="match status" value="1"/>
</dbReference>